<evidence type="ECO:0000313" key="1">
    <source>
        <dbReference type="EMBL" id="MDA6068941.1"/>
    </source>
</evidence>
<proteinExistence type="predicted"/>
<accession>A0ABT4W8R6</accession>
<sequence length="183" mass="20982">MAKSNKIEKKIIKFDNPEIESDIDFTDESLFDDLTDKSRPKPLEESQFIELPETAPEIKEDDFIIKESNLVEVEGIGDIIHIVTKAIGIEQCDDCKKRQKLLNQMFPFIKQAKKMTDDNIIFIKRIKSSSVIGSADRQTLFELYNYILTAKLVACACPGVILSMLDKLWNIYLADYSKNPDEK</sequence>
<dbReference type="Proteomes" id="UP001212170">
    <property type="component" value="Unassembled WGS sequence"/>
</dbReference>
<keyword evidence="2" id="KW-1185">Reference proteome</keyword>
<protein>
    <submittedName>
        <fullName evidence="1">Uncharacterized protein</fullName>
    </submittedName>
</protein>
<reference evidence="1 2" key="1">
    <citation type="journal article" date="2023" name="Chemosphere">
        <title>Whole genome analysis of Flavobacterium aziz-sancarii sp. nov., isolated from Ardley Island (Antarctica), revealed a rich resistome and bioremediation potential.</title>
        <authorList>
            <person name="Otur C."/>
            <person name="Okay S."/>
            <person name="Kurt-Kizildogan A."/>
        </authorList>
    </citation>
    <scope>NUCLEOTIDE SEQUENCE [LARGE SCALE GENOMIC DNA]</scope>
    <source>
        <strain evidence="1 2">AC</strain>
    </source>
</reference>
<comment type="caution">
    <text evidence="1">The sequence shown here is derived from an EMBL/GenBank/DDBJ whole genome shotgun (WGS) entry which is preliminary data.</text>
</comment>
<evidence type="ECO:0000313" key="2">
    <source>
        <dbReference type="Proteomes" id="UP001212170"/>
    </source>
</evidence>
<dbReference type="EMBL" id="JAMZNK010000005">
    <property type="protein sequence ID" value="MDA6068941.1"/>
    <property type="molecule type" value="Genomic_DNA"/>
</dbReference>
<dbReference type="RefSeq" id="WP_271334774.1">
    <property type="nucleotide sequence ID" value="NZ_JAMZNK010000005.1"/>
</dbReference>
<organism evidence="1 2">
    <name type="scientific">Flavobacterium azizsancarii</name>
    <dbReference type="NCBI Taxonomy" id="2961580"/>
    <lineage>
        <taxon>Bacteria</taxon>
        <taxon>Pseudomonadati</taxon>
        <taxon>Bacteroidota</taxon>
        <taxon>Flavobacteriia</taxon>
        <taxon>Flavobacteriales</taxon>
        <taxon>Flavobacteriaceae</taxon>
        <taxon>Flavobacterium</taxon>
    </lineage>
</organism>
<gene>
    <name evidence="1" type="ORF">NJT12_04830</name>
</gene>
<name>A0ABT4W8R6_9FLAO</name>